<feature type="signal peptide" evidence="2">
    <location>
        <begin position="1"/>
        <end position="21"/>
    </location>
</feature>
<evidence type="ECO:0000313" key="5">
    <source>
        <dbReference type="Proteomes" id="UP000654075"/>
    </source>
</evidence>
<evidence type="ECO:0000313" key="4">
    <source>
        <dbReference type="EMBL" id="CAE8634136.1"/>
    </source>
</evidence>
<feature type="compositionally biased region" description="Basic and acidic residues" evidence="1">
    <location>
        <begin position="561"/>
        <end position="575"/>
    </location>
</feature>
<feature type="region of interest" description="Disordered" evidence="1">
    <location>
        <begin position="561"/>
        <end position="583"/>
    </location>
</feature>
<gene>
    <name evidence="4" type="ORF">PGLA1383_LOCUS49808</name>
</gene>
<dbReference type="InterPro" id="IPR045865">
    <property type="entry name" value="ACT-like_dom_sf"/>
</dbReference>
<organism evidence="4 5">
    <name type="scientific">Polarella glacialis</name>
    <name type="common">Dinoflagellate</name>
    <dbReference type="NCBI Taxonomy" id="89957"/>
    <lineage>
        <taxon>Eukaryota</taxon>
        <taxon>Sar</taxon>
        <taxon>Alveolata</taxon>
        <taxon>Dinophyceae</taxon>
        <taxon>Suessiales</taxon>
        <taxon>Suessiaceae</taxon>
        <taxon>Polarella</taxon>
    </lineage>
</organism>
<dbReference type="CDD" id="cd02116">
    <property type="entry name" value="ACT"/>
    <property type="match status" value="1"/>
</dbReference>
<dbReference type="PROSITE" id="PS51671">
    <property type="entry name" value="ACT"/>
    <property type="match status" value="1"/>
</dbReference>
<protein>
    <recommendedName>
        <fullName evidence="3">ACT domain-containing protein</fullName>
    </recommendedName>
</protein>
<sequence>MVLTGNCRVLAGLALLVTAAGNKCPGSSAFLHHASNHVTVTAQANCSDVMAEMEARVAGIASGAWHDPHNRGTYSLLSQGDAELNFQRVTSNKKYTDKLTFTFVDFPQGVCKISGCSESQVFSIGDASTNYCNLRMLYCGSSEGCKPVQKDFAVEESAEHPSLGAGKDPTACPEYIQVASSICRYSFKLFLGPEPDLWTLVSSRQRTSTVYQSHRCLSSQVATLRVRIKSQRDIQLLAFKGVVFPGSACPQKASALQKEVQTREAGNKCPGSSSFVHASCQASCSDVMAEMEARVAGMASGAWHDPHNRGTYLSMAKHYSLLSKGDAELNFQRVTGNKKYTDKLTFTFVDFPQGVCKISGCSEFSIGDASTNYCNLRMLYCGSSEGCKPEGFRYSGDFSESVLGRWQGPHGLSRRLAARASMCRSCPDWLHVGGSRRLHAVLTQWESPRHVIFVFSRGGKARFTVSFSAVAAEFALQKAATSCSRARETSCKMMGLNCSIPLALVSVAGFLSSMGQALGTRDKEENMDFLKSVLREALTILKSRFAVVFFTPGNHELWVKNDPDLKSPARNKEDPTTTTTPYNDSMSKLRHILRVCDELGVLVRPHAFECGGEVLWIVPILSYHAQSFDIEPDVDARWQPVTPIEDAVQDYRQSVWPAGLQMTDDSVAKAVDRLNDELAEPLFSALAADRDRASSSPPALPLRIVSFSHFVPRVDLTPEKRILFYPSLPKAIGSKVLARRVARLRPDLHVFGHTHFGWDQRLDGTRFVQAPLAMPKERTKVSTCAVGYFPNFTYPEPLLLLDGASWAEDYVAGWLEYYKRYPREPWLTVAIQADSHKMFDWEGKEADKPRPEDCFPGGRIPGWKLAPHWVYEHMPELQAQDRHALAERRAGRPRPNAVRLCASRQDLAGESAATKAQLPIWEVVGGVDAGGILVRSDLSLDSAKLPERLATGTFVEELRLEGERLSFRRLTGTGPGTGWVSVSLRGKCLLVSSFVSEIVAPEKHELWEVFWLQRSACGETAETAAGWASTAQHPLCAREPLRGENIGHMAEDATAVLWRVLEQESESVIVLAHSSGNTAVAPAMLSLVAAYVNLCWGLRDFTGSSKAKMLFVKGNEDKITQLSDYEDLVKHGEKLRKAHPGEILKLPGKHAFEGKAVEFTFLRRHGSSGEYPNMSLVVDDSQGGSQIVRLVQVTQSFSPGSPGDAEEEVSFSGSCIALAEGDVVEVAAAGGGWLYGRVVGAPERNGYFPETRVSWVGRPVAASSSEDAQTLQAVQEQSVLTVDGIWEGEEASPREAQADEPRTLRESAAGSQVFSMPRCPMLDAAVSPLRQFHCCHASFSRRVSALPASRAASQVAVEVCRSRAFTSSSSAEVSALKGKEDASSASSFKRVILTFSGKVRASSGSEIWSRVAQVMSAAGANIETAGGTFVPMELGSEEAESESFSVVGSEGNRHVAVYGQSVPLELAFRHLFCRQTGTEKSSLAEREGFRSHAVAEVYTISLSSDAVPCSATDSCPERDLQTGEAGDRETGTLYLFGVDQPGQLARITEMLSRHGVSVSHLRVQSGGPDPAKCDFAPSASGGGPLAENRIRIIYNAASTDTEKLRRDIQRVGEEVGYSVTCLSMDSESQFRAMTPSYVLRRKAFAVAYLQEVSAKSKVVDLVPDGSARRRVLRRRVLAAEIS</sequence>
<dbReference type="Proteomes" id="UP000654075">
    <property type="component" value="Unassembled WGS sequence"/>
</dbReference>
<dbReference type="InterPro" id="IPR052963">
    <property type="entry name" value="Pantetheine_PDE"/>
</dbReference>
<reference evidence="4" key="1">
    <citation type="submission" date="2021-02" db="EMBL/GenBank/DDBJ databases">
        <authorList>
            <person name="Dougan E. K."/>
            <person name="Rhodes N."/>
            <person name="Thang M."/>
            <person name="Chan C."/>
        </authorList>
    </citation>
    <scope>NUCLEOTIDE SEQUENCE</scope>
</reference>
<dbReference type="PANTHER" id="PTHR36492:SF2">
    <property type="entry name" value="[ACYL-CARRIER-PROTEIN] PHOSPHODIESTERASE PPTH"/>
    <property type="match status" value="1"/>
</dbReference>
<dbReference type="InterPro" id="IPR029052">
    <property type="entry name" value="Metallo-depent_PP-like"/>
</dbReference>
<comment type="caution">
    <text evidence="4">The sequence shown here is derived from an EMBL/GenBank/DDBJ whole genome shotgun (WGS) entry which is preliminary data.</text>
</comment>
<feature type="chain" id="PRO_5032682063" description="ACT domain-containing protein" evidence="2">
    <location>
        <begin position="22"/>
        <end position="1682"/>
    </location>
</feature>
<evidence type="ECO:0000256" key="1">
    <source>
        <dbReference type="SAM" id="MobiDB-lite"/>
    </source>
</evidence>
<dbReference type="PANTHER" id="PTHR36492">
    <property type="match status" value="1"/>
</dbReference>
<proteinExistence type="predicted"/>
<dbReference type="SUPFAM" id="SSF56300">
    <property type="entry name" value="Metallo-dependent phosphatases"/>
    <property type="match status" value="1"/>
</dbReference>
<dbReference type="InterPro" id="IPR002912">
    <property type="entry name" value="ACT_dom"/>
</dbReference>
<keyword evidence="5" id="KW-1185">Reference proteome</keyword>
<evidence type="ECO:0000256" key="2">
    <source>
        <dbReference type="SAM" id="SignalP"/>
    </source>
</evidence>
<keyword evidence="2" id="KW-0732">Signal</keyword>
<accession>A0A813H927</accession>
<dbReference type="EMBL" id="CAJNNV010030917">
    <property type="protein sequence ID" value="CAE8634136.1"/>
    <property type="molecule type" value="Genomic_DNA"/>
</dbReference>
<dbReference type="SUPFAM" id="SSF55021">
    <property type="entry name" value="ACT-like"/>
    <property type="match status" value="1"/>
</dbReference>
<dbReference type="Gene3D" id="3.60.21.10">
    <property type="match status" value="1"/>
</dbReference>
<feature type="domain" description="ACT" evidence="3">
    <location>
        <begin position="1532"/>
        <end position="1609"/>
    </location>
</feature>
<evidence type="ECO:0000259" key="3">
    <source>
        <dbReference type="PROSITE" id="PS51671"/>
    </source>
</evidence>
<name>A0A813H927_POLGL</name>